<keyword evidence="2" id="KW-0812">Transmembrane</keyword>
<dbReference type="AlphaFoldDB" id="A0A1J7JDW3"/>
<accession>A0A1J7JDW3</accession>
<feature type="transmembrane region" description="Helical" evidence="2">
    <location>
        <begin position="112"/>
        <end position="138"/>
    </location>
</feature>
<evidence type="ECO:0000313" key="3">
    <source>
        <dbReference type="EMBL" id="OIW25762.1"/>
    </source>
</evidence>
<dbReference type="OrthoDB" id="5233297at2759"/>
<feature type="region of interest" description="Disordered" evidence="1">
    <location>
        <begin position="392"/>
        <end position="438"/>
    </location>
</feature>
<reference evidence="3 4" key="1">
    <citation type="submission" date="2016-10" db="EMBL/GenBank/DDBJ databases">
        <title>Draft genome sequence of Coniochaeta ligniaria NRRL30616, a lignocellulolytic fungus for bioabatement of inhibitors in plant biomass hydrolysates.</title>
        <authorList>
            <consortium name="DOE Joint Genome Institute"/>
            <person name="Jimenez D.J."/>
            <person name="Hector R.E."/>
            <person name="Riley R."/>
            <person name="Sun H."/>
            <person name="Grigoriev I.V."/>
            <person name="Van Elsas J.D."/>
            <person name="Nichols N.N."/>
        </authorList>
    </citation>
    <scope>NUCLEOTIDE SEQUENCE [LARGE SCALE GENOMIC DNA]</scope>
    <source>
        <strain evidence="3 4">NRRL 30616</strain>
    </source>
</reference>
<gene>
    <name evidence="3" type="ORF">CONLIGDRAFT_504037</name>
</gene>
<organism evidence="3 4">
    <name type="scientific">Coniochaeta ligniaria NRRL 30616</name>
    <dbReference type="NCBI Taxonomy" id="1408157"/>
    <lineage>
        <taxon>Eukaryota</taxon>
        <taxon>Fungi</taxon>
        <taxon>Dikarya</taxon>
        <taxon>Ascomycota</taxon>
        <taxon>Pezizomycotina</taxon>
        <taxon>Sordariomycetes</taxon>
        <taxon>Sordariomycetidae</taxon>
        <taxon>Coniochaetales</taxon>
        <taxon>Coniochaetaceae</taxon>
        <taxon>Coniochaeta</taxon>
    </lineage>
</organism>
<sequence length="438" mass="48295">MDRGHDGGCGPKARSTMDGPQLSRQRTSSFIAIPAHLYTPSSNPFRNIHFLIPNPAASFLHERVTALATWPSYSNILKSIDVFNAQLSSKGTHDTRKPVKAALLAEGYRVTLLHALIAILINHIRRILVPWLGAFTFYHPMEDLRLALSNPDVYLDQTLSYSWVWAFSSHLQTYVFGVLAILATQVLAVNNGRLPPSTLDSFRCSPRAVIVSLEGLMHLCKIGIGVYMLMTLDYIFCRGTHTVSCLIAVYKLLAGSEAEHLALSQTLTMHWIKLPLVALMLWYYIRRALWPTFSGAVRFAVRGRPGLLITLASVASGVAATIRWRARLYILLEMSPMFVVLGSVVVMVALLVREFVNDSSRLEASTVLKRRRGPEVPAHLSAGQARSIGIVRKGTGSREGLPPRGGQDQSTRRKDDNQTRPKVDGLGAAGIGHIVSPM</sequence>
<dbReference type="InParanoid" id="A0A1J7JDW3"/>
<protein>
    <submittedName>
        <fullName evidence="3">Uncharacterized protein</fullName>
    </submittedName>
</protein>
<keyword evidence="4" id="KW-1185">Reference proteome</keyword>
<dbReference type="EMBL" id="KV875101">
    <property type="protein sequence ID" value="OIW25762.1"/>
    <property type="molecule type" value="Genomic_DNA"/>
</dbReference>
<feature type="transmembrane region" description="Helical" evidence="2">
    <location>
        <begin position="306"/>
        <end position="324"/>
    </location>
</feature>
<dbReference type="Proteomes" id="UP000182658">
    <property type="component" value="Unassembled WGS sequence"/>
</dbReference>
<evidence type="ECO:0000313" key="4">
    <source>
        <dbReference type="Proteomes" id="UP000182658"/>
    </source>
</evidence>
<keyword evidence="2" id="KW-1133">Transmembrane helix</keyword>
<evidence type="ECO:0000256" key="1">
    <source>
        <dbReference type="SAM" id="MobiDB-lite"/>
    </source>
</evidence>
<feature type="transmembrane region" description="Helical" evidence="2">
    <location>
        <begin position="268"/>
        <end position="285"/>
    </location>
</feature>
<feature type="transmembrane region" description="Helical" evidence="2">
    <location>
        <begin position="171"/>
        <end position="189"/>
    </location>
</feature>
<evidence type="ECO:0000256" key="2">
    <source>
        <dbReference type="SAM" id="Phobius"/>
    </source>
</evidence>
<feature type="region of interest" description="Disordered" evidence="1">
    <location>
        <begin position="1"/>
        <end position="23"/>
    </location>
</feature>
<feature type="compositionally biased region" description="Basic and acidic residues" evidence="1">
    <location>
        <begin position="410"/>
        <end position="423"/>
    </location>
</feature>
<keyword evidence="2" id="KW-0472">Membrane</keyword>
<feature type="transmembrane region" description="Helical" evidence="2">
    <location>
        <begin position="330"/>
        <end position="352"/>
    </location>
</feature>
<proteinExistence type="predicted"/>
<name>A0A1J7JDW3_9PEZI</name>